<dbReference type="InParanoid" id="A0A1Q6DW29"/>
<dbReference type="Proteomes" id="UP000185744">
    <property type="component" value="Unassembled WGS sequence"/>
</dbReference>
<comment type="caution">
    <text evidence="1">The sequence shown here is derived from an EMBL/GenBank/DDBJ whole genome shotgun (WGS) entry which is preliminary data.</text>
</comment>
<proteinExistence type="predicted"/>
<reference evidence="1" key="1">
    <citation type="submission" date="2016-12" db="EMBL/GenBank/DDBJ databases">
        <title>Discovery of methanogenic haloarchaea.</title>
        <authorList>
            <person name="Sorokin D.Y."/>
            <person name="Makarova K.S."/>
            <person name="Abbas B."/>
            <person name="Ferrer M."/>
            <person name="Golyshin P.N."/>
        </authorList>
    </citation>
    <scope>NUCLEOTIDE SEQUENCE [LARGE SCALE GENOMIC DNA]</scope>
    <source>
        <strain evidence="1">HMET1</strain>
    </source>
</reference>
<protein>
    <submittedName>
        <fullName evidence="1">Cell surface protein</fullName>
    </submittedName>
</protein>
<name>A0A1Q6DW29_METT1</name>
<dbReference type="EMBL" id="MSDW01000001">
    <property type="protein sequence ID" value="OKY78571.1"/>
    <property type="molecule type" value="Genomic_DNA"/>
</dbReference>
<dbReference type="InterPro" id="IPR013783">
    <property type="entry name" value="Ig-like_fold"/>
</dbReference>
<dbReference type="STRING" id="1903181.BTN85_1068"/>
<sequence>MGGFIVYWEKIAFLFVFLFLVLSLGVSGFVNQEESQEKAEFEVINLEASLSEVTPGETVNISVHVENVVETKGTKTVGFSIDGEMLARNISLEAGKTDIVSVSLDIAAIPVVEAPTGTYNVIVAGMNNKFNIIKNKEADLEINNLQVSPRKIGSSETVSVSVDMNVRREQGTQTV</sequence>
<accession>A0A1Q6DW29</accession>
<evidence type="ECO:0000313" key="1">
    <source>
        <dbReference type="EMBL" id="OKY78571.1"/>
    </source>
</evidence>
<keyword evidence="2" id="KW-1185">Reference proteome</keyword>
<gene>
    <name evidence="1" type="ORF">BTN85_1068</name>
</gene>
<dbReference type="AlphaFoldDB" id="A0A1Q6DW29"/>
<organism evidence="1 2">
    <name type="scientific">Methanohalarchaeum thermophilum</name>
    <dbReference type="NCBI Taxonomy" id="1903181"/>
    <lineage>
        <taxon>Archaea</taxon>
        <taxon>Methanobacteriati</taxon>
        <taxon>Methanobacteriota</taxon>
        <taxon>Methanonatronarchaeia</taxon>
        <taxon>Methanonatronarchaeales</taxon>
        <taxon>Methanonatronarchaeaceae</taxon>
        <taxon>Candidatus Methanohalarchaeum</taxon>
    </lineage>
</organism>
<dbReference type="Gene3D" id="2.60.40.10">
    <property type="entry name" value="Immunoglobulins"/>
    <property type="match status" value="1"/>
</dbReference>
<evidence type="ECO:0000313" key="2">
    <source>
        <dbReference type="Proteomes" id="UP000185744"/>
    </source>
</evidence>